<sequence length="191" mass="20903">MGARVKIALAWHHKAQFLKDLCCEHKAFRGMLATIKGEPPRQSCPATATASSLGFAFIVVDLLADLVDMDQDDIGGLDRSVQRATGASGISVASLTTNNATQRPSRRSRDLYRQHRGDHRPETLASQVRVVYAMGRQSKPRTEWEPLLTATIAAQVAVLCDDHEDMLASSFYHGDLLLSLGEYASVLVIVL</sequence>
<accession>A0A067C680</accession>
<feature type="region of interest" description="Disordered" evidence="1">
    <location>
        <begin position="96"/>
        <end position="118"/>
    </location>
</feature>
<reference evidence="2 3" key="1">
    <citation type="journal article" date="2013" name="PLoS Genet.">
        <title>Distinctive expansion of potential virulence genes in the genome of the oomycete fish pathogen Saprolegnia parasitica.</title>
        <authorList>
            <person name="Jiang R.H."/>
            <person name="de Bruijn I."/>
            <person name="Haas B.J."/>
            <person name="Belmonte R."/>
            <person name="Lobach L."/>
            <person name="Christie J."/>
            <person name="van den Ackerveken G."/>
            <person name="Bottin A."/>
            <person name="Bulone V."/>
            <person name="Diaz-Moreno S.M."/>
            <person name="Dumas B."/>
            <person name="Fan L."/>
            <person name="Gaulin E."/>
            <person name="Govers F."/>
            <person name="Grenville-Briggs L.J."/>
            <person name="Horner N.R."/>
            <person name="Levin J.Z."/>
            <person name="Mammella M."/>
            <person name="Meijer H.J."/>
            <person name="Morris P."/>
            <person name="Nusbaum C."/>
            <person name="Oome S."/>
            <person name="Phillips A.J."/>
            <person name="van Rooyen D."/>
            <person name="Rzeszutek E."/>
            <person name="Saraiva M."/>
            <person name="Secombes C.J."/>
            <person name="Seidl M.F."/>
            <person name="Snel B."/>
            <person name="Stassen J.H."/>
            <person name="Sykes S."/>
            <person name="Tripathy S."/>
            <person name="van den Berg H."/>
            <person name="Vega-Arreguin J.C."/>
            <person name="Wawra S."/>
            <person name="Young S.K."/>
            <person name="Zeng Q."/>
            <person name="Dieguez-Uribeondo J."/>
            <person name="Russ C."/>
            <person name="Tyler B.M."/>
            <person name="van West P."/>
        </authorList>
    </citation>
    <scope>NUCLEOTIDE SEQUENCE [LARGE SCALE GENOMIC DNA]</scope>
    <source>
        <strain evidence="2 3">CBS 223.65</strain>
    </source>
</reference>
<dbReference type="RefSeq" id="XP_012207035.1">
    <property type="nucleotide sequence ID" value="XM_012351645.1"/>
</dbReference>
<gene>
    <name evidence="2" type="ORF">SPRG_12142</name>
</gene>
<evidence type="ECO:0000313" key="2">
    <source>
        <dbReference type="EMBL" id="KDO22302.1"/>
    </source>
</evidence>
<dbReference type="VEuPathDB" id="FungiDB:SPRG_12142"/>
<organism evidence="2 3">
    <name type="scientific">Saprolegnia parasitica (strain CBS 223.65)</name>
    <dbReference type="NCBI Taxonomy" id="695850"/>
    <lineage>
        <taxon>Eukaryota</taxon>
        <taxon>Sar</taxon>
        <taxon>Stramenopiles</taxon>
        <taxon>Oomycota</taxon>
        <taxon>Saprolegniomycetes</taxon>
        <taxon>Saprolegniales</taxon>
        <taxon>Saprolegniaceae</taxon>
        <taxon>Saprolegnia</taxon>
    </lineage>
</organism>
<dbReference type="EMBL" id="KK583271">
    <property type="protein sequence ID" value="KDO22302.1"/>
    <property type="molecule type" value="Genomic_DNA"/>
</dbReference>
<dbReference type="AlphaFoldDB" id="A0A067C680"/>
<evidence type="ECO:0000313" key="3">
    <source>
        <dbReference type="Proteomes" id="UP000030745"/>
    </source>
</evidence>
<keyword evidence="3" id="KW-1185">Reference proteome</keyword>
<proteinExistence type="predicted"/>
<feature type="compositionally biased region" description="Basic and acidic residues" evidence="1">
    <location>
        <begin position="107"/>
        <end position="118"/>
    </location>
</feature>
<evidence type="ECO:0000256" key="1">
    <source>
        <dbReference type="SAM" id="MobiDB-lite"/>
    </source>
</evidence>
<dbReference type="GeneID" id="24134132"/>
<dbReference type="KEGG" id="spar:SPRG_12142"/>
<protein>
    <submittedName>
        <fullName evidence="2">Uncharacterized protein</fullName>
    </submittedName>
</protein>
<dbReference type="Proteomes" id="UP000030745">
    <property type="component" value="Unassembled WGS sequence"/>
</dbReference>
<name>A0A067C680_SAPPC</name>